<dbReference type="PROSITE" id="PS01124">
    <property type="entry name" value="HTH_ARAC_FAMILY_2"/>
    <property type="match status" value="1"/>
</dbReference>
<evidence type="ECO:0000256" key="3">
    <source>
        <dbReference type="ARBA" id="ARBA00023163"/>
    </source>
</evidence>
<evidence type="ECO:0000256" key="2">
    <source>
        <dbReference type="ARBA" id="ARBA00023125"/>
    </source>
</evidence>
<dbReference type="Proteomes" id="UP000537204">
    <property type="component" value="Unassembled WGS sequence"/>
</dbReference>
<dbReference type="SUPFAM" id="SSF51215">
    <property type="entry name" value="Regulatory protein AraC"/>
    <property type="match status" value="1"/>
</dbReference>
<evidence type="ECO:0000313" key="6">
    <source>
        <dbReference type="Proteomes" id="UP000537204"/>
    </source>
</evidence>
<proteinExistence type="predicted"/>
<dbReference type="Pfam" id="PF02311">
    <property type="entry name" value="AraC_binding"/>
    <property type="match status" value="1"/>
</dbReference>
<comment type="caution">
    <text evidence="5">The sequence shown here is derived from an EMBL/GenBank/DDBJ whole genome shotgun (WGS) entry which is preliminary data.</text>
</comment>
<dbReference type="InterPro" id="IPR018060">
    <property type="entry name" value="HTH_AraC"/>
</dbReference>
<dbReference type="PRINTS" id="PR00032">
    <property type="entry name" value="HTHARAC"/>
</dbReference>
<dbReference type="InterPro" id="IPR003313">
    <property type="entry name" value="AraC-bd"/>
</dbReference>
<dbReference type="RefSeq" id="WP_183883465.1">
    <property type="nucleotide sequence ID" value="NZ_JACHCD010000001.1"/>
</dbReference>
<dbReference type="InterPro" id="IPR037923">
    <property type="entry name" value="HTH-like"/>
</dbReference>
<evidence type="ECO:0000313" key="5">
    <source>
        <dbReference type="EMBL" id="MBB5637607.1"/>
    </source>
</evidence>
<keyword evidence="3" id="KW-0804">Transcription</keyword>
<protein>
    <submittedName>
        <fullName evidence="5">AraC-like DNA-binding protein</fullName>
    </submittedName>
</protein>
<dbReference type="SUPFAM" id="SSF46689">
    <property type="entry name" value="Homeodomain-like"/>
    <property type="match status" value="1"/>
</dbReference>
<dbReference type="SMART" id="SM00342">
    <property type="entry name" value="HTH_ARAC"/>
    <property type="match status" value="1"/>
</dbReference>
<dbReference type="PANTHER" id="PTHR43280:SF28">
    <property type="entry name" value="HTH-TYPE TRANSCRIPTIONAL ACTIVATOR RHAS"/>
    <property type="match status" value="1"/>
</dbReference>
<evidence type="ECO:0000259" key="4">
    <source>
        <dbReference type="PROSITE" id="PS01124"/>
    </source>
</evidence>
<keyword evidence="2 5" id="KW-0238">DNA-binding</keyword>
<gene>
    <name evidence="5" type="ORF">HDE68_003522</name>
</gene>
<dbReference type="EMBL" id="JACHCE010000005">
    <property type="protein sequence ID" value="MBB5637607.1"/>
    <property type="molecule type" value="Genomic_DNA"/>
</dbReference>
<dbReference type="Pfam" id="PF12833">
    <property type="entry name" value="HTH_18"/>
    <property type="match status" value="1"/>
</dbReference>
<dbReference type="InterPro" id="IPR020449">
    <property type="entry name" value="Tscrpt_reg_AraC-type_HTH"/>
</dbReference>
<sequence length="287" mass="32622">MKSQQIDIIKFPISPLAKAGVLIKNMEDNSHAAEHDHSRPHRDDHYLLMIATSGHFVINIDFENNIITAPAMVLIFPGQIHHIVSAREPSGWGISIDQALIDKEFQIIMERGFHHSLSLDRQSAFYNHTVTLMGEMEKLQTTAANLYAVRATHSILDAFLGLLAGEIAAVNNHGKTKSNRGAIIEQSFMQLLKIHYKDWKQPARYASELNISVAHLYDTIKTITGDSVSVYIQQYCMLEAKRLLCFTKFTVKEIGYQLGYEEPVYFGKLFKKVTGLTPLQFRRQYLD</sequence>
<dbReference type="GO" id="GO:0043565">
    <property type="term" value="F:sequence-specific DNA binding"/>
    <property type="evidence" value="ECO:0007669"/>
    <property type="project" value="InterPro"/>
</dbReference>
<dbReference type="PANTHER" id="PTHR43280">
    <property type="entry name" value="ARAC-FAMILY TRANSCRIPTIONAL REGULATOR"/>
    <property type="match status" value="1"/>
</dbReference>
<keyword evidence="1" id="KW-0805">Transcription regulation</keyword>
<accession>A0A7W8ZPL6</accession>
<organism evidence="5 6">
    <name type="scientific">Pedobacter cryoconitis</name>
    <dbReference type="NCBI Taxonomy" id="188932"/>
    <lineage>
        <taxon>Bacteria</taxon>
        <taxon>Pseudomonadati</taxon>
        <taxon>Bacteroidota</taxon>
        <taxon>Sphingobacteriia</taxon>
        <taxon>Sphingobacteriales</taxon>
        <taxon>Sphingobacteriaceae</taxon>
        <taxon>Pedobacter</taxon>
    </lineage>
</organism>
<evidence type="ECO:0000256" key="1">
    <source>
        <dbReference type="ARBA" id="ARBA00023015"/>
    </source>
</evidence>
<dbReference type="Gene3D" id="1.10.10.60">
    <property type="entry name" value="Homeodomain-like"/>
    <property type="match status" value="1"/>
</dbReference>
<dbReference type="GO" id="GO:0003700">
    <property type="term" value="F:DNA-binding transcription factor activity"/>
    <property type="evidence" value="ECO:0007669"/>
    <property type="project" value="InterPro"/>
</dbReference>
<feature type="domain" description="HTH araC/xylS-type" evidence="4">
    <location>
        <begin position="186"/>
        <end position="284"/>
    </location>
</feature>
<dbReference type="AlphaFoldDB" id="A0A7W8ZPL6"/>
<dbReference type="InterPro" id="IPR009057">
    <property type="entry name" value="Homeodomain-like_sf"/>
</dbReference>
<name>A0A7W8ZPL6_9SPHI</name>
<reference evidence="5 6" key="1">
    <citation type="submission" date="2020-08" db="EMBL/GenBank/DDBJ databases">
        <title>Genomic Encyclopedia of Type Strains, Phase IV (KMG-V): Genome sequencing to study the core and pangenomes of soil and plant-associated prokaryotes.</title>
        <authorList>
            <person name="Whitman W."/>
        </authorList>
    </citation>
    <scope>NUCLEOTIDE SEQUENCE [LARGE SCALE GENOMIC DNA]</scope>
    <source>
        <strain evidence="5 6">S3M1</strain>
    </source>
</reference>